<dbReference type="PROSITE" id="PS00893">
    <property type="entry name" value="NUDIX_BOX"/>
    <property type="match status" value="1"/>
</dbReference>
<sequence>MTTQAPIVRVGVAAVVRDAQGRMVMGVRKVSHGNGQWQFPGGHLEVGESYFACAERETLEETGLVVRAEKLLGLTNDVFSPTKHYITIFVLCRRVDESQEPETLQNLEPEKCERWEWMGWSDVRAVIAGRDGEAKVFLPILNLLQDHPGIEGLVGEAALVAGV</sequence>
<evidence type="ECO:0000256" key="1">
    <source>
        <dbReference type="ARBA" id="ARBA00022801"/>
    </source>
</evidence>
<evidence type="ECO:0000313" key="5">
    <source>
        <dbReference type="Proteomes" id="UP001197093"/>
    </source>
</evidence>
<dbReference type="Gene3D" id="3.90.79.10">
    <property type="entry name" value="Nucleoside Triphosphate Pyrophosphohydrolase"/>
    <property type="match status" value="1"/>
</dbReference>
<feature type="domain" description="Nudix hydrolase" evidence="3">
    <location>
        <begin position="6"/>
        <end position="142"/>
    </location>
</feature>
<dbReference type="Pfam" id="PF00293">
    <property type="entry name" value="NUDIX"/>
    <property type="match status" value="1"/>
</dbReference>
<evidence type="ECO:0000256" key="2">
    <source>
        <dbReference type="RuleBase" id="RU003476"/>
    </source>
</evidence>
<name>A0AAD4I4V8_9PEZI</name>
<keyword evidence="5" id="KW-1185">Reference proteome</keyword>
<evidence type="ECO:0000313" key="4">
    <source>
        <dbReference type="EMBL" id="KAG7293595.1"/>
    </source>
</evidence>
<evidence type="ECO:0000259" key="3">
    <source>
        <dbReference type="PROSITE" id="PS51462"/>
    </source>
</evidence>
<gene>
    <name evidence="4" type="ORF">NEMBOFW57_003648</name>
</gene>
<protein>
    <recommendedName>
        <fullName evidence="3">Nudix hydrolase domain-containing protein</fullName>
    </recommendedName>
</protein>
<dbReference type="PANTHER" id="PTHR16099">
    <property type="entry name" value="8-OXO-DGTP DIPHOSPHATES NUDT15"/>
    <property type="match status" value="1"/>
</dbReference>
<dbReference type="PRINTS" id="PR00502">
    <property type="entry name" value="NUDIXFAMILY"/>
</dbReference>
<dbReference type="FunFam" id="3.90.79.10:FF:000060">
    <property type="entry name" value="Nudix hydrolase 1"/>
    <property type="match status" value="1"/>
</dbReference>
<keyword evidence="1 2" id="KW-0378">Hydrolase</keyword>
<dbReference type="PROSITE" id="PS51462">
    <property type="entry name" value="NUDIX"/>
    <property type="match status" value="1"/>
</dbReference>
<organism evidence="4 5">
    <name type="scientific">Staphylotrichum longicolle</name>
    <dbReference type="NCBI Taxonomy" id="669026"/>
    <lineage>
        <taxon>Eukaryota</taxon>
        <taxon>Fungi</taxon>
        <taxon>Dikarya</taxon>
        <taxon>Ascomycota</taxon>
        <taxon>Pezizomycotina</taxon>
        <taxon>Sordariomycetes</taxon>
        <taxon>Sordariomycetidae</taxon>
        <taxon>Sordariales</taxon>
        <taxon>Chaetomiaceae</taxon>
        <taxon>Staphylotrichum</taxon>
    </lineage>
</organism>
<dbReference type="InterPro" id="IPR020084">
    <property type="entry name" value="NUDIX_hydrolase_CS"/>
</dbReference>
<proteinExistence type="inferred from homology"/>
<dbReference type="EMBL" id="JAHCVI010000001">
    <property type="protein sequence ID" value="KAG7293595.1"/>
    <property type="molecule type" value="Genomic_DNA"/>
</dbReference>
<dbReference type="InterPro" id="IPR020476">
    <property type="entry name" value="Nudix_hydrolase"/>
</dbReference>
<dbReference type="GO" id="GO:0006203">
    <property type="term" value="P:dGTP catabolic process"/>
    <property type="evidence" value="ECO:0007669"/>
    <property type="project" value="TreeGrafter"/>
</dbReference>
<comment type="caution">
    <text evidence="4">The sequence shown here is derived from an EMBL/GenBank/DDBJ whole genome shotgun (WGS) entry which is preliminary data.</text>
</comment>
<comment type="similarity">
    <text evidence="2">Belongs to the Nudix hydrolase family.</text>
</comment>
<dbReference type="AlphaFoldDB" id="A0AAD4I4V8"/>
<accession>A0AAD4I4V8</accession>
<dbReference type="PANTHER" id="PTHR16099:SF5">
    <property type="entry name" value="NUCLEOTIDE TRIPHOSPHATE DIPHOSPHATASE NUDT15"/>
    <property type="match status" value="1"/>
</dbReference>
<dbReference type="InterPro" id="IPR000086">
    <property type="entry name" value="NUDIX_hydrolase_dom"/>
</dbReference>
<reference evidence="4" key="1">
    <citation type="submission" date="2023-02" db="EMBL/GenBank/DDBJ databases">
        <authorList>
            <person name="Palmer J.M."/>
        </authorList>
    </citation>
    <scope>NUCLEOTIDE SEQUENCE</scope>
    <source>
        <strain evidence="4">FW57</strain>
    </source>
</reference>
<dbReference type="GO" id="GO:0035539">
    <property type="term" value="F:8-oxo-7,8-dihydrodeoxyguanosine triphosphate pyrophosphatase activity"/>
    <property type="evidence" value="ECO:0007669"/>
    <property type="project" value="TreeGrafter"/>
</dbReference>
<dbReference type="SUPFAM" id="SSF55811">
    <property type="entry name" value="Nudix"/>
    <property type="match status" value="1"/>
</dbReference>
<dbReference type="GO" id="GO:0005829">
    <property type="term" value="C:cytosol"/>
    <property type="evidence" value="ECO:0007669"/>
    <property type="project" value="TreeGrafter"/>
</dbReference>
<dbReference type="CDD" id="cd04678">
    <property type="entry name" value="NUDIX_MTH2_Nudt15"/>
    <property type="match status" value="1"/>
</dbReference>
<dbReference type="Proteomes" id="UP001197093">
    <property type="component" value="Unassembled WGS sequence"/>
</dbReference>
<dbReference type="InterPro" id="IPR015797">
    <property type="entry name" value="NUDIX_hydrolase-like_dom_sf"/>
</dbReference>